<sequence length="325" mass="33473">MRAVTITEPGGPEMLAVSEVADPVCGPDDVLVDVAASALNRADVLQRQGRYPPPDGAPPWPGLECSGVVRAVGDRVEGVRVGAEVCALLAGGGYAERVAVPAGQVLPLPAGVDVVTAAALPEAMCTVWSNLFMTAGLAADEVVLVHGGASGIGTAAVQLARARGARVAVTAGSAPKLERCAELGASILVNYRDEDFVDRVREATGGHGADVVLDIVGAKYLSRNVDVLAADGRLVIIGLQGGRKAELDLAALMTTRASVSGTTLRGRSAARKAEVVAQVRRHVWPLLESGDVVPVVDRTFPMSEAAQAHRDLESGAHVGKILLVN</sequence>
<dbReference type="InterPro" id="IPR011032">
    <property type="entry name" value="GroES-like_sf"/>
</dbReference>
<dbReference type="SMART" id="SM00829">
    <property type="entry name" value="PKS_ER"/>
    <property type="match status" value="1"/>
</dbReference>
<evidence type="ECO:0000313" key="4">
    <source>
        <dbReference type="EMBL" id="PSL05211.1"/>
    </source>
</evidence>
<gene>
    <name evidence="4" type="ORF">CLV30_10477</name>
</gene>
<dbReference type="GO" id="GO:0070402">
    <property type="term" value="F:NADPH binding"/>
    <property type="evidence" value="ECO:0007669"/>
    <property type="project" value="TreeGrafter"/>
</dbReference>
<keyword evidence="1" id="KW-0521">NADP</keyword>
<dbReference type="SUPFAM" id="SSF50129">
    <property type="entry name" value="GroES-like"/>
    <property type="match status" value="1"/>
</dbReference>
<dbReference type="Proteomes" id="UP000243528">
    <property type="component" value="Unassembled WGS sequence"/>
</dbReference>
<evidence type="ECO:0000313" key="5">
    <source>
        <dbReference type="Proteomes" id="UP000243528"/>
    </source>
</evidence>
<dbReference type="CDD" id="cd05276">
    <property type="entry name" value="p53_inducible_oxidoreductase"/>
    <property type="match status" value="1"/>
</dbReference>
<dbReference type="GO" id="GO:0016651">
    <property type="term" value="F:oxidoreductase activity, acting on NAD(P)H"/>
    <property type="evidence" value="ECO:0007669"/>
    <property type="project" value="TreeGrafter"/>
</dbReference>
<dbReference type="InterPro" id="IPR020843">
    <property type="entry name" value="ER"/>
</dbReference>
<dbReference type="Pfam" id="PF08240">
    <property type="entry name" value="ADH_N"/>
    <property type="match status" value="1"/>
</dbReference>
<evidence type="ECO:0000259" key="3">
    <source>
        <dbReference type="SMART" id="SM00829"/>
    </source>
</evidence>
<comment type="caution">
    <text evidence="4">The sequence shown here is derived from an EMBL/GenBank/DDBJ whole genome shotgun (WGS) entry which is preliminary data.</text>
</comment>
<dbReference type="AlphaFoldDB" id="A0A2P8E6V4"/>
<evidence type="ECO:0000256" key="1">
    <source>
        <dbReference type="ARBA" id="ARBA00022857"/>
    </source>
</evidence>
<dbReference type="InterPro" id="IPR014189">
    <property type="entry name" value="Quinone_OxRdtase_PIG3"/>
</dbReference>
<dbReference type="PANTHER" id="PTHR48106">
    <property type="entry name" value="QUINONE OXIDOREDUCTASE PIG3-RELATED"/>
    <property type="match status" value="1"/>
</dbReference>
<reference evidence="4 5" key="1">
    <citation type="submission" date="2018-03" db="EMBL/GenBank/DDBJ databases">
        <title>Genomic Encyclopedia of Archaeal and Bacterial Type Strains, Phase II (KMG-II): from individual species to whole genera.</title>
        <authorList>
            <person name="Goeker M."/>
        </authorList>
    </citation>
    <scope>NUCLEOTIDE SEQUENCE [LARGE SCALE GENOMIC DNA]</scope>
    <source>
        <strain evidence="4 5">DSM 45211</strain>
    </source>
</reference>
<feature type="domain" description="Enoyl reductase (ER)" evidence="3">
    <location>
        <begin position="10"/>
        <end position="323"/>
    </location>
</feature>
<dbReference type="InterPro" id="IPR036291">
    <property type="entry name" value="NAD(P)-bd_dom_sf"/>
</dbReference>
<protein>
    <submittedName>
        <fullName evidence="4">Putative PIG3 family NAD(P)H quinone oxidoreductase</fullName>
    </submittedName>
</protein>
<dbReference type="SUPFAM" id="SSF51735">
    <property type="entry name" value="NAD(P)-binding Rossmann-fold domains"/>
    <property type="match status" value="1"/>
</dbReference>
<organism evidence="4 5">
    <name type="scientific">Haloactinopolyspora alba</name>
    <dbReference type="NCBI Taxonomy" id="648780"/>
    <lineage>
        <taxon>Bacteria</taxon>
        <taxon>Bacillati</taxon>
        <taxon>Actinomycetota</taxon>
        <taxon>Actinomycetes</taxon>
        <taxon>Jiangellales</taxon>
        <taxon>Jiangellaceae</taxon>
        <taxon>Haloactinopolyspora</taxon>
    </lineage>
</organism>
<dbReference type="Gene3D" id="3.90.180.10">
    <property type="entry name" value="Medium-chain alcohol dehydrogenases, catalytic domain"/>
    <property type="match status" value="1"/>
</dbReference>
<name>A0A2P8E6V4_9ACTN</name>
<dbReference type="RefSeq" id="WP_106536475.1">
    <property type="nucleotide sequence ID" value="NZ_ML142899.1"/>
</dbReference>
<proteinExistence type="predicted"/>
<dbReference type="OrthoDB" id="9780520at2"/>
<keyword evidence="2" id="KW-0560">Oxidoreductase</keyword>
<dbReference type="InterPro" id="IPR013154">
    <property type="entry name" value="ADH-like_N"/>
</dbReference>
<dbReference type="EMBL" id="PYGE01000004">
    <property type="protein sequence ID" value="PSL05211.1"/>
    <property type="molecule type" value="Genomic_DNA"/>
</dbReference>
<evidence type="ECO:0000256" key="2">
    <source>
        <dbReference type="ARBA" id="ARBA00023002"/>
    </source>
</evidence>
<dbReference type="Gene3D" id="3.40.50.720">
    <property type="entry name" value="NAD(P)-binding Rossmann-like Domain"/>
    <property type="match status" value="1"/>
</dbReference>
<dbReference type="Pfam" id="PF00107">
    <property type="entry name" value="ADH_zinc_N"/>
    <property type="match status" value="1"/>
</dbReference>
<keyword evidence="5" id="KW-1185">Reference proteome</keyword>
<dbReference type="NCBIfam" id="TIGR02824">
    <property type="entry name" value="quinone_pig3"/>
    <property type="match status" value="1"/>
</dbReference>
<dbReference type="InterPro" id="IPR013149">
    <property type="entry name" value="ADH-like_C"/>
</dbReference>
<accession>A0A2P8E6V4</accession>
<dbReference type="PANTHER" id="PTHR48106:SF8">
    <property type="entry name" value="OS02G0805600 PROTEIN"/>
    <property type="match status" value="1"/>
</dbReference>